<evidence type="ECO:0000256" key="1">
    <source>
        <dbReference type="SAM" id="Phobius"/>
    </source>
</evidence>
<evidence type="ECO:0000313" key="2">
    <source>
        <dbReference type="EMBL" id="OQS00879.1"/>
    </source>
</evidence>
<keyword evidence="1" id="KW-0812">Transmembrane</keyword>
<sequence length="99" mass="10800">MERFIWFPFYVVAGLAIDESGSFDNTLVQTAPQISLGLKYSTVFAVLVVLGFIFGSVVAFILADEVIFKNQSYSTTACRVSFLVGGLLTTASTICLWKS</sequence>
<protein>
    <submittedName>
        <fullName evidence="2">Uncharacterized protein</fullName>
    </submittedName>
</protein>
<proteinExistence type="predicted"/>
<dbReference type="EMBL" id="JNBS01001683">
    <property type="protein sequence ID" value="OQS00879.1"/>
    <property type="molecule type" value="Genomic_DNA"/>
</dbReference>
<comment type="caution">
    <text evidence="2">The sequence shown here is derived from an EMBL/GenBank/DDBJ whole genome shotgun (WGS) entry which is preliminary data.</text>
</comment>
<evidence type="ECO:0000313" key="3">
    <source>
        <dbReference type="Proteomes" id="UP000243217"/>
    </source>
</evidence>
<dbReference type="Proteomes" id="UP000243217">
    <property type="component" value="Unassembled WGS sequence"/>
</dbReference>
<accession>A0A1V9ZSC8</accession>
<dbReference type="AlphaFoldDB" id="A0A1V9ZSC8"/>
<keyword evidence="3" id="KW-1185">Reference proteome</keyword>
<gene>
    <name evidence="2" type="ORF">THRCLA_05834</name>
</gene>
<reference evidence="2 3" key="1">
    <citation type="journal article" date="2014" name="Genome Biol. Evol.">
        <title>The secreted proteins of Achlya hypogyna and Thraustotheca clavata identify the ancestral oomycete secretome and reveal gene acquisitions by horizontal gene transfer.</title>
        <authorList>
            <person name="Misner I."/>
            <person name="Blouin N."/>
            <person name="Leonard G."/>
            <person name="Richards T.A."/>
            <person name="Lane C.E."/>
        </authorList>
    </citation>
    <scope>NUCLEOTIDE SEQUENCE [LARGE SCALE GENOMIC DNA]</scope>
    <source>
        <strain evidence="2 3">ATCC 34112</strain>
    </source>
</reference>
<name>A0A1V9ZSC8_9STRA</name>
<keyword evidence="1" id="KW-0472">Membrane</keyword>
<keyword evidence="1" id="KW-1133">Transmembrane helix</keyword>
<organism evidence="2 3">
    <name type="scientific">Thraustotheca clavata</name>
    <dbReference type="NCBI Taxonomy" id="74557"/>
    <lineage>
        <taxon>Eukaryota</taxon>
        <taxon>Sar</taxon>
        <taxon>Stramenopiles</taxon>
        <taxon>Oomycota</taxon>
        <taxon>Saprolegniomycetes</taxon>
        <taxon>Saprolegniales</taxon>
        <taxon>Achlyaceae</taxon>
        <taxon>Thraustotheca</taxon>
    </lineage>
</organism>
<feature type="transmembrane region" description="Helical" evidence="1">
    <location>
        <begin position="40"/>
        <end position="63"/>
    </location>
</feature>